<evidence type="ECO:0000256" key="5">
    <source>
        <dbReference type="SAM" id="SignalP"/>
    </source>
</evidence>
<dbReference type="Gene3D" id="3.40.190.10">
    <property type="entry name" value="Periplasmic binding protein-like II"/>
    <property type="match status" value="1"/>
</dbReference>
<keyword evidence="7" id="KW-1185">Reference proteome</keyword>
<organism evidence="6 7">
    <name type="scientific">Lederbergia citrea</name>
    <dbReference type="NCBI Taxonomy" id="2833581"/>
    <lineage>
        <taxon>Bacteria</taxon>
        <taxon>Bacillati</taxon>
        <taxon>Bacillota</taxon>
        <taxon>Bacilli</taxon>
        <taxon>Bacillales</taxon>
        <taxon>Bacillaceae</taxon>
        <taxon>Lederbergia</taxon>
    </lineage>
</organism>
<proteinExistence type="inferred from homology"/>
<comment type="similarity">
    <text evidence="2">Belongs to the bacterial solute-binding protein 1 family.</text>
</comment>
<dbReference type="SUPFAM" id="SSF53850">
    <property type="entry name" value="Periplasmic binding protein-like II"/>
    <property type="match status" value="1"/>
</dbReference>
<evidence type="ECO:0000256" key="3">
    <source>
        <dbReference type="ARBA" id="ARBA00022448"/>
    </source>
</evidence>
<dbReference type="Proteomes" id="UP000676456">
    <property type="component" value="Unassembled WGS sequence"/>
</dbReference>
<comment type="caution">
    <text evidence="6">The sequence shown here is derived from an EMBL/GenBank/DDBJ whole genome shotgun (WGS) entry which is preliminary data.</text>
</comment>
<keyword evidence="4 5" id="KW-0732">Signal</keyword>
<evidence type="ECO:0000313" key="6">
    <source>
        <dbReference type="EMBL" id="MBS4223624.1"/>
    </source>
</evidence>
<dbReference type="AlphaFoldDB" id="A0A942UTG3"/>
<dbReference type="InterPro" id="IPR050490">
    <property type="entry name" value="Bact_solute-bd_prot1"/>
</dbReference>
<accession>A0A942UTG3</accession>
<name>A0A942UTG3_9BACI</name>
<evidence type="ECO:0000256" key="2">
    <source>
        <dbReference type="ARBA" id="ARBA00008520"/>
    </source>
</evidence>
<keyword evidence="3" id="KW-0813">Transport</keyword>
<evidence type="ECO:0000256" key="4">
    <source>
        <dbReference type="ARBA" id="ARBA00022729"/>
    </source>
</evidence>
<dbReference type="PROSITE" id="PS51257">
    <property type="entry name" value="PROKAR_LIPOPROTEIN"/>
    <property type="match status" value="1"/>
</dbReference>
<protein>
    <submittedName>
        <fullName evidence="6">Extracellular solute-binding protein</fullName>
    </submittedName>
</protein>
<dbReference type="InterPro" id="IPR006059">
    <property type="entry name" value="SBP"/>
</dbReference>
<dbReference type="RefSeq" id="WP_213098619.1">
    <property type="nucleotide sequence ID" value="NZ_JAGYPN010000002.1"/>
</dbReference>
<feature type="chain" id="PRO_5038039914" evidence="5">
    <location>
        <begin position="24"/>
        <end position="463"/>
    </location>
</feature>
<sequence>MKKLFSLLAVLALVFSLAACSSAKETSKDKDKDKDKGNKEEKQEEVTITYANWTVGTEEENNLERLMLKAFEEKYPHIKVKIDEAVNTSDWNGTLSAAASAGKMPDVFMLSQLPLALSNDWLLDLNELTAADSDFENVPEVVRQSTMFNDKVVALPYAQHFLGYFVNKDLFNAANLDYPEMGSSLAEFTAAVKDVTNVNEGVAGLNHPFSIPDWYPAAASADMGWYTYKDGEYALDSKEFIAGVNFAKEVATNGYAYESLTDDQKANFNGENPEEVWMAGEIGLKWDGTWTSASLAENAGFEFDFIGIPGGRTVITNDLLGISKSTKHAEEAYLFAKWMSFGKEGFMKRMEIADKEGKTVNTLPVNSDQEILDEYFSQLDVPGVRKAYDHLNEAILEPVKTVPGFVQSRWEAPTGIKVGEEENATIAQMIDSFVRGELKVEDYATQLNQLANEKSKEALEALE</sequence>
<evidence type="ECO:0000256" key="1">
    <source>
        <dbReference type="ARBA" id="ARBA00004196"/>
    </source>
</evidence>
<dbReference type="EMBL" id="JAGYPN010000002">
    <property type="protein sequence ID" value="MBS4223624.1"/>
    <property type="molecule type" value="Genomic_DNA"/>
</dbReference>
<dbReference type="Pfam" id="PF01547">
    <property type="entry name" value="SBP_bac_1"/>
    <property type="match status" value="1"/>
</dbReference>
<dbReference type="GO" id="GO:0030313">
    <property type="term" value="C:cell envelope"/>
    <property type="evidence" value="ECO:0007669"/>
    <property type="project" value="UniProtKB-SubCell"/>
</dbReference>
<reference evidence="6 7" key="1">
    <citation type="submission" date="2021-05" db="EMBL/GenBank/DDBJ databases">
        <title>Novel Bacillus species.</title>
        <authorList>
            <person name="Liu G."/>
        </authorList>
    </citation>
    <scope>NUCLEOTIDE SEQUENCE [LARGE SCALE GENOMIC DNA]</scope>
    <source>
        <strain evidence="6 7">FJAT-49682</strain>
    </source>
</reference>
<evidence type="ECO:0000313" key="7">
    <source>
        <dbReference type="Proteomes" id="UP000676456"/>
    </source>
</evidence>
<feature type="signal peptide" evidence="5">
    <location>
        <begin position="1"/>
        <end position="23"/>
    </location>
</feature>
<dbReference type="PANTHER" id="PTHR43649">
    <property type="entry name" value="ARABINOSE-BINDING PROTEIN-RELATED"/>
    <property type="match status" value="1"/>
</dbReference>
<comment type="subcellular location">
    <subcellularLocation>
        <location evidence="1">Cell envelope</location>
    </subcellularLocation>
</comment>
<gene>
    <name evidence="6" type="ORF">KHA91_12780</name>
</gene>
<dbReference type="PANTHER" id="PTHR43649:SF31">
    <property type="entry name" value="SN-GLYCEROL-3-PHOSPHATE-BINDING PERIPLASMIC PROTEIN UGPB"/>
    <property type="match status" value="1"/>
</dbReference>